<dbReference type="Proteomes" id="UP000826656">
    <property type="component" value="Unassembled WGS sequence"/>
</dbReference>
<reference evidence="2 3" key="1">
    <citation type="journal article" date="2021" name="bioRxiv">
        <title>Chromosome-scale and haplotype-resolved genome assembly of a tetraploid potato cultivar.</title>
        <authorList>
            <person name="Sun H."/>
            <person name="Jiao W.-B."/>
            <person name="Krause K."/>
            <person name="Campoy J.A."/>
            <person name="Goel M."/>
            <person name="Folz-Donahue K."/>
            <person name="Kukat C."/>
            <person name="Huettel B."/>
            <person name="Schneeberger K."/>
        </authorList>
    </citation>
    <scope>NUCLEOTIDE SEQUENCE [LARGE SCALE GENOMIC DNA]</scope>
    <source>
        <strain evidence="2">SolTubOtavaFocal</strain>
        <tissue evidence="2">Leaves</tissue>
    </source>
</reference>
<name>A0ABQ7W7C2_SOLTU</name>
<evidence type="ECO:0000256" key="1">
    <source>
        <dbReference type="SAM" id="MobiDB-lite"/>
    </source>
</evidence>
<proteinExistence type="predicted"/>
<keyword evidence="3" id="KW-1185">Reference proteome</keyword>
<evidence type="ECO:0000313" key="2">
    <source>
        <dbReference type="EMBL" id="KAH0775949.1"/>
    </source>
</evidence>
<accession>A0ABQ7W7C2</accession>
<protein>
    <submittedName>
        <fullName evidence="2">Uncharacterized protein</fullName>
    </submittedName>
</protein>
<organism evidence="2 3">
    <name type="scientific">Solanum tuberosum</name>
    <name type="common">Potato</name>
    <dbReference type="NCBI Taxonomy" id="4113"/>
    <lineage>
        <taxon>Eukaryota</taxon>
        <taxon>Viridiplantae</taxon>
        <taxon>Streptophyta</taxon>
        <taxon>Embryophyta</taxon>
        <taxon>Tracheophyta</taxon>
        <taxon>Spermatophyta</taxon>
        <taxon>Magnoliopsida</taxon>
        <taxon>eudicotyledons</taxon>
        <taxon>Gunneridae</taxon>
        <taxon>Pentapetalae</taxon>
        <taxon>asterids</taxon>
        <taxon>lamiids</taxon>
        <taxon>Solanales</taxon>
        <taxon>Solanaceae</taxon>
        <taxon>Solanoideae</taxon>
        <taxon>Solaneae</taxon>
        <taxon>Solanum</taxon>
    </lineage>
</organism>
<feature type="region of interest" description="Disordered" evidence="1">
    <location>
        <begin position="1"/>
        <end position="21"/>
    </location>
</feature>
<sequence length="80" mass="9184">MPHAPRIPQAVASSRSGHGDRWKYNPNVSFNRLLLFSSLRLWDEATSRPRTGESISAVYLTISTFGMRLEPQKKRSPLKW</sequence>
<dbReference type="EMBL" id="JAIVGD010000003">
    <property type="protein sequence ID" value="KAH0775949.1"/>
    <property type="molecule type" value="Genomic_DNA"/>
</dbReference>
<comment type="caution">
    <text evidence="2">The sequence shown here is derived from an EMBL/GenBank/DDBJ whole genome shotgun (WGS) entry which is preliminary data.</text>
</comment>
<gene>
    <name evidence="2" type="ORF">KY290_007360</name>
</gene>
<evidence type="ECO:0000313" key="3">
    <source>
        <dbReference type="Proteomes" id="UP000826656"/>
    </source>
</evidence>